<dbReference type="SUPFAM" id="SSF52540">
    <property type="entry name" value="P-loop containing nucleoside triphosphate hydrolases"/>
    <property type="match status" value="1"/>
</dbReference>
<evidence type="ECO:0000259" key="1">
    <source>
        <dbReference type="Pfam" id="PF13175"/>
    </source>
</evidence>
<gene>
    <name evidence="3" type="ORF">SAMN05421869_14423</name>
</gene>
<evidence type="ECO:0000313" key="4">
    <source>
        <dbReference type="Proteomes" id="UP000199202"/>
    </source>
</evidence>
<dbReference type="GO" id="GO:0016887">
    <property type="term" value="F:ATP hydrolysis activity"/>
    <property type="evidence" value="ECO:0007669"/>
    <property type="project" value="InterPro"/>
</dbReference>
<feature type="domain" description="Endonuclease GajA/Old nuclease/RecF-like AAA" evidence="1">
    <location>
        <begin position="91"/>
        <end position="134"/>
    </location>
</feature>
<dbReference type="Gene3D" id="3.40.50.300">
    <property type="entry name" value="P-loop containing nucleotide triphosphate hydrolases"/>
    <property type="match status" value="2"/>
</dbReference>
<accession>A0A1G9TB69</accession>
<dbReference type="Pfam" id="PF13175">
    <property type="entry name" value="AAA_15"/>
    <property type="match status" value="1"/>
</dbReference>
<dbReference type="InterPro" id="IPR003959">
    <property type="entry name" value="ATPase_AAA_core"/>
</dbReference>
<dbReference type="GO" id="GO:0005524">
    <property type="term" value="F:ATP binding"/>
    <property type="evidence" value="ECO:0007669"/>
    <property type="project" value="InterPro"/>
</dbReference>
<feature type="domain" description="ATPase AAA-type core" evidence="2">
    <location>
        <begin position="332"/>
        <end position="428"/>
    </location>
</feature>
<dbReference type="AlphaFoldDB" id="A0A1G9TB69"/>
<organism evidence="3 4">
    <name type="scientific">Nonomuraea jiangxiensis</name>
    <dbReference type="NCBI Taxonomy" id="633440"/>
    <lineage>
        <taxon>Bacteria</taxon>
        <taxon>Bacillati</taxon>
        <taxon>Actinomycetota</taxon>
        <taxon>Actinomycetes</taxon>
        <taxon>Streptosporangiales</taxon>
        <taxon>Streptosporangiaceae</taxon>
        <taxon>Nonomuraea</taxon>
    </lineage>
</organism>
<evidence type="ECO:0000313" key="3">
    <source>
        <dbReference type="EMBL" id="SDM44890.1"/>
    </source>
</evidence>
<sequence>MAGEVASVGDLGGGAREGAARLTDRLTQARARLEPWAGNAPVRPLDEILRARGLGERCNVDGGRARSLVAAGVGEGMRTMEWVSRVADHRLSSLEVENFRSLRQVTLPLGPVNVLVGPNGAGKTNVLEVFRFLADIVHTDLVPALDQRGGFERLVFHGGAVPAEYLRIGIRGAWSQPEGGQDEYDLRITGLPLAREETFRSRTRTITVLGRSATSRILYSSGPADLSGGSGDVDEIGIQPSSSGLSTLPRLSDEKFGPVTAQVAGLIRGFRIFDVDVRAAARPTPAPLRSGEGIANDASNLSTFLLWLSANEPDVWQRLQADAVEVLPQLEAIEFDHVRLAGQPTVLGMLRERGLREPTPLSDASYGTTRLLGLLAMLHDPHPPALTCVEEIDHGLHPQALELLVERVREAGEKTQFVIATHSPSLADRLKPEELIVCERRDDGSSLIPAISRSMVENIVRASEGLPLGELWFSGALGGDL</sequence>
<reference evidence="3 4" key="1">
    <citation type="submission" date="2016-10" db="EMBL/GenBank/DDBJ databases">
        <authorList>
            <person name="de Groot N.N."/>
        </authorList>
    </citation>
    <scope>NUCLEOTIDE SEQUENCE [LARGE SCALE GENOMIC DNA]</scope>
    <source>
        <strain evidence="3 4">CGMCC 4.6533</strain>
    </source>
</reference>
<dbReference type="RefSeq" id="WP_245765769.1">
    <property type="nucleotide sequence ID" value="NZ_FNDJ01000044.1"/>
</dbReference>
<evidence type="ECO:0000259" key="2">
    <source>
        <dbReference type="Pfam" id="PF13304"/>
    </source>
</evidence>
<dbReference type="Proteomes" id="UP000199202">
    <property type="component" value="Unassembled WGS sequence"/>
</dbReference>
<dbReference type="PANTHER" id="PTHR40396">
    <property type="entry name" value="ATPASE-LIKE PROTEIN"/>
    <property type="match status" value="1"/>
</dbReference>
<dbReference type="InterPro" id="IPR027417">
    <property type="entry name" value="P-loop_NTPase"/>
</dbReference>
<dbReference type="EMBL" id="FNDJ01000044">
    <property type="protein sequence ID" value="SDM44890.1"/>
    <property type="molecule type" value="Genomic_DNA"/>
</dbReference>
<keyword evidence="4" id="KW-1185">Reference proteome</keyword>
<name>A0A1G9TB69_9ACTN</name>
<dbReference type="Pfam" id="PF13304">
    <property type="entry name" value="AAA_21"/>
    <property type="match status" value="1"/>
</dbReference>
<protein>
    <submittedName>
        <fullName evidence="3">Predicted ATPase</fullName>
    </submittedName>
</protein>
<proteinExistence type="predicted"/>
<dbReference type="STRING" id="633440.SAMN05421869_14423"/>
<dbReference type="PANTHER" id="PTHR40396:SF1">
    <property type="entry name" value="ATPASE AAA-TYPE CORE DOMAIN-CONTAINING PROTEIN"/>
    <property type="match status" value="1"/>
</dbReference>
<dbReference type="InterPro" id="IPR041685">
    <property type="entry name" value="AAA_GajA/Old/RecF-like"/>
</dbReference>